<dbReference type="EMBL" id="VWSF01000003">
    <property type="protein sequence ID" value="KAA5548317.1"/>
    <property type="molecule type" value="Genomic_DNA"/>
</dbReference>
<dbReference type="CDD" id="cd03801">
    <property type="entry name" value="GT4_PimA-like"/>
    <property type="match status" value="1"/>
</dbReference>
<sequence>MGTDHKPAIVIVDNSVAITGALKAIVNSTSKLTSEFNFLYVLPENSKALPFLQSLQLNYKTIPFIEISKDPVNLVKYFPFLILNGIRLRKIARQHKAKVIHMNDFYNLTGIMAKILGANVVLITHVRFLPQKFMPALANTWAKLNLQFATKIICVSNAVKTFFPKSDKTLVIYDPLPEREVLPSKERLIQQTSPVRLLYLSNFIKGKGQDYALEAFKKAYEKDKSLHLTFAGGDMGLEKNRVFKNGLIEEVTKENLKNVVKFREFVEDVEGAIKEADIVLNFSESESFSLTCLDALFFGTPLIATDCGGPAELFENDKSGLLVPNKNVEAMTSAILQLAKDREKQLAFAKESRRYVREKFNAKNTYLNLGKLYREIVSPN</sequence>
<reference evidence="3 4" key="1">
    <citation type="submission" date="2019-09" db="EMBL/GenBank/DDBJ databases">
        <title>Genome sequence and assembly of Adhaeribacter sp.</title>
        <authorList>
            <person name="Chhetri G."/>
        </authorList>
    </citation>
    <scope>NUCLEOTIDE SEQUENCE [LARGE SCALE GENOMIC DNA]</scope>
    <source>
        <strain evidence="3 4">DK36</strain>
    </source>
</reference>
<dbReference type="Pfam" id="PF00534">
    <property type="entry name" value="Glycos_transf_1"/>
    <property type="match status" value="1"/>
</dbReference>
<dbReference type="InterPro" id="IPR001296">
    <property type="entry name" value="Glyco_trans_1"/>
</dbReference>
<evidence type="ECO:0000313" key="4">
    <source>
        <dbReference type="Proteomes" id="UP000323426"/>
    </source>
</evidence>
<keyword evidence="4" id="KW-1185">Reference proteome</keyword>
<dbReference type="Proteomes" id="UP000323426">
    <property type="component" value="Unassembled WGS sequence"/>
</dbReference>
<evidence type="ECO:0000313" key="3">
    <source>
        <dbReference type="EMBL" id="KAA5548317.1"/>
    </source>
</evidence>
<feature type="domain" description="Glycosyltransferase subfamily 4-like N-terminal" evidence="2">
    <location>
        <begin position="65"/>
        <end position="161"/>
    </location>
</feature>
<keyword evidence="3" id="KW-0808">Transferase</keyword>
<name>A0A5M6DL92_9BACT</name>
<dbReference type="SUPFAM" id="SSF53756">
    <property type="entry name" value="UDP-Glycosyltransferase/glycogen phosphorylase"/>
    <property type="match status" value="1"/>
</dbReference>
<dbReference type="PANTHER" id="PTHR12526">
    <property type="entry name" value="GLYCOSYLTRANSFERASE"/>
    <property type="match status" value="1"/>
</dbReference>
<comment type="caution">
    <text evidence="3">The sequence shown here is derived from an EMBL/GenBank/DDBJ whole genome shotgun (WGS) entry which is preliminary data.</text>
</comment>
<accession>A0A5M6DL92</accession>
<dbReference type="PANTHER" id="PTHR12526:SF630">
    <property type="entry name" value="GLYCOSYLTRANSFERASE"/>
    <property type="match status" value="1"/>
</dbReference>
<dbReference type="InterPro" id="IPR028098">
    <property type="entry name" value="Glyco_trans_4-like_N"/>
</dbReference>
<organism evidence="3 4">
    <name type="scientific">Adhaeribacter rhizoryzae</name>
    <dbReference type="NCBI Taxonomy" id="2607907"/>
    <lineage>
        <taxon>Bacteria</taxon>
        <taxon>Pseudomonadati</taxon>
        <taxon>Bacteroidota</taxon>
        <taxon>Cytophagia</taxon>
        <taxon>Cytophagales</taxon>
        <taxon>Hymenobacteraceae</taxon>
        <taxon>Adhaeribacter</taxon>
    </lineage>
</organism>
<protein>
    <submittedName>
        <fullName evidence="3">Glycosyltransferase family 4 protein</fullName>
    </submittedName>
</protein>
<feature type="domain" description="Glycosyl transferase family 1" evidence="1">
    <location>
        <begin position="193"/>
        <end position="354"/>
    </location>
</feature>
<evidence type="ECO:0000259" key="1">
    <source>
        <dbReference type="Pfam" id="PF00534"/>
    </source>
</evidence>
<dbReference type="GO" id="GO:0016757">
    <property type="term" value="F:glycosyltransferase activity"/>
    <property type="evidence" value="ECO:0007669"/>
    <property type="project" value="InterPro"/>
</dbReference>
<dbReference type="AlphaFoldDB" id="A0A5M6DL92"/>
<dbReference type="Pfam" id="PF13439">
    <property type="entry name" value="Glyco_transf_4"/>
    <property type="match status" value="1"/>
</dbReference>
<proteinExistence type="predicted"/>
<evidence type="ECO:0000259" key="2">
    <source>
        <dbReference type="Pfam" id="PF13439"/>
    </source>
</evidence>
<dbReference type="Gene3D" id="3.40.50.2000">
    <property type="entry name" value="Glycogen Phosphorylase B"/>
    <property type="match status" value="2"/>
</dbReference>
<dbReference type="RefSeq" id="WP_150087449.1">
    <property type="nucleotide sequence ID" value="NZ_VWSF01000003.1"/>
</dbReference>
<gene>
    <name evidence="3" type="ORF">F0145_06205</name>
</gene>